<accession>H0E451</accession>
<sequence length="94" mass="10095">MFAGYLNGTRDPGDLAAAGATVEVAQSITATPDRREPDDPKSHYVARDVDAEPQGTTLQLTATFVDGDLRIPLVATMTRVGTAWRVTDLFTSQD</sequence>
<comment type="caution">
    <text evidence="1">The sequence shown here is derived from an EMBL/GenBank/DDBJ whole genome shotgun (WGS) entry which is preliminary data.</text>
</comment>
<dbReference type="AlphaFoldDB" id="H0E451"/>
<organism evidence="1 2">
    <name type="scientific">Patulibacter medicamentivorans</name>
    <dbReference type="NCBI Taxonomy" id="1097667"/>
    <lineage>
        <taxon>Bacteria</taxon>
        <taxon>Bacillati</taxon>
        <taxon>Actinomycetota</taxon>
        <taxon>Thermoleophilia</taxon>
        <taxon>Solirubrobacterales</taxon>
        <taxon>Patulibacteraceae</taxon>
        <taxon>Patulibacter</taxon>
    </lineage>
</organism>
<reference evidence="1 2" key="1">
    <citation type="journal article" date="2013" name="Biodegradation">
        <title>Quantitative proteomic analysis of ibuprofen-degrading Patulibacter sp. strain I11.</title>
        <authorList>
            <person name="Almeida B."/>
            <person name="Kjeldal H."/>
            <person name="Lolas I."/>
            <person name="Knudsen A.D."/>
            <person name="Carvalho G."/>
            <person name="Nielsen K.L."/>
            <person name="Barreto Crespo M.T."/>
            <person name="Stensballe A."/>
            <person name="Nielsen J.L."/>
        </authorList>
    </citation>
    <scope>NUCLEOTIDE SEQUENCE [LARGE SCALE GENOMIC DNA]</scope>
    <source>
        <strain evidence="1 2">I11</strain>
    </source>
</reference>
<dbReference type="EMBL" id="AGUD01000095">
    <property type="protein sequence ID" value="EHN11540.1"/>
    <property type="molecule type" value="Genomic_DNA"/>
</dbReference>
<keyword evidence="2" id="KW-1185">Reference proteome</keyword>
<protein>
    <submittedName>
        <fullName evidence="1">Uncharacterized protein</fullName>
    </submittedName>
</protein>
<gene>
    <name evidence="1" type="ORF">PAI11_15770</name>
</gene>
<evidence type="ECO:0000313" key="1">
    <source>
        <dbReference type="EMBL" id="EHN11540.1"/>
    </source>
</evidence>
<evidence type="ECO:0000313" key="2">
    <source>
        <dbReference type="Proteomes" id="UP000005143"/>
    </source>
</evidence>
<dbReference type="Proteomes" id="UP000005143">
    <property type="component" value="Unassembled WGS sequence"/>
</dbReference>
<proteinExistence type="predicted"/>
<name>H0E451_9ACTN</name>